<dbReference type="InterPro" id="IPR016166">
    <property type="entry name" value="FAD-bd_PCMH"/>
</dbReference>
<dbReference type="InterPro" id="IPR016164">
    <property type="entry name" value="FAD-linked_Oxase-like_C"/>
</dbReference>
<dbReference type="SUPFAM" id="SSF56176">
    <property type="entry name" value="FAD-binding/transporter-associated domain-like"/>
    <property type="match status" value="1"/>
</dbReference>
<evidence type="ECO:0000256" key="5">
    <source>
        <dbReference type="ARBA" id="ARBA00022827"/>
    </source>
</evidence>
<evidence type="ECO:0000256" key="6">
    <source>
        <dbReference type="ARBA" id="ARBA00023002"/>
    </source>
</evidence>
<comment type="cofactor">
    <cofactor evidence="1">
        <name>FAD</name>
        <dbReference type="ChEBI" id="CHEBI:57692"/>
    </cofactor>
</comment>
<dbReference type="AlphaFoldDB" id="A0A2I0ADB0"/>
<protein>
    <recommendedName>
        <fullName evidence="3">cytokinin dehydrogenase</fullName>
        <ecNumber evidence="3">1.5.99.12</ecNumber>
    </recommendedName>
</protein>
<proteinExistence type="inferred from homology"/>
<keyword evidence="6 8" id="KW-0560">Oxidoreductase</keyword>
<sequence>MIKHSITNMRISGLLLSLSTLVIFSTISSSSSTLIPFRKNISTLDFGRIIESNPLAILNPESPKEIAQLIQSIFSNETLMINMTVAQRGAAHSTYGQSQTSTSNGIIVNMTQLPSFIHIEESFADVAGGVLWVDLLAESLKKGRSPRSWTDYLYLSVGGTLSVAGISGQTFKHGPQISNVIELDVITGRGEQFTCSEKMNADLFYGVLGGLGQFGIITRARIILHSAPKMVKWVKVKYESFDQFIKDQEFLISQGVVDYLEGEIILQHKNLSKVSPRGLNVSYSIEFVIHYDEEIVAQKKLDEILDELKKGGTMAPLPKIEDASYFDFLNRVRKEEMELRKEGLWEVAHPWLNVFVPRAHIKRFKDLLVETIADTYTAGPLIIYPILRHKYSSSSFLFSTSFSYLIKKKQAK</sequence>
<keyword evidence="4" id="KW-0285">Flavoprotein</keyword>
<dbReference type="Gene3D" id="3.30.465.10">
    <property type="match status" value="1"/>
</dbReference>
<evidence type="ECO:0000256" key="2">
    <source>
        <dbReference type="ARBA" id="ARBA00005466"/>
    </source>
</evidence>
<evidence type="ECO:0000313" key="9">
    <source>
        <dbReference type="Proteomes" id="UP000236161"/>
    </source>
</evidence>
<evidence type="ECO:0000313" key="8">
    <source>
        <dbReference type="EMBL" id="PKA53538.1"/>
    </source>
</evidence>
<dbReference type="GO" id="GO:0071949">
    <property type="term" value="F:FAD binding"/>
    <property type="evidence" value="ECO:0007669"/>
    <property type="project" value="InterPro"/>
</dbReference>
<dbReference type="EC" id="1.5.99.12" evidence="3"/>
<dbReference type="InterPro" id="IPR050432">
    <property type="entry name" value="FAD-linked_Oxidoreductases_BP"/>
</dbReference>
<dbReference type="Gene3D" id="3.40.462.10">
    <property type="entry name" value="FAD-linked oxidases, C-terminal domain"/>
    <property type="match status" value="1"/>
</dbReference>
<dbReference type="EMBL" id="KZ451993">
    <property type="protein sequence ID" value="PKA53538.1"/>
    <property type="molecule type" value="Genomic_DNA"/>
</dbReference>
<evidence type="ECO:0000256" key="4">
    <source>
        <dbReference type="ARBA" id="ARBA00022630"/>
    </source>
</evidence>
<feature type="domain" description="FAD-binding PCMH-type" evidence="7">
    <location>
        <begin position="50"/>
        <end position="227"/>
    </location>
</feature>
<gene>
    <name evidence="8" type="primary">CKX3</name>
    <name evidence="8" type="ORF">AXF42_Ash009034</name>
</gene>
<dbReference type="PANTHER" id="PTHR13878:SF107">
    <property type="entry name" value="CYTOKININ DEHYDROGENASE 3"/>
    <property type="match status" value="1"/>
</dbReference>
<evidence type="ECO:0000256" key="1">
    <source>
        <dbReference type="ARBA" id="ARBA00001974"/>
    </source>
</evidence>
<name>A0A2I0ADB0_9ASPA</name>
<accession>A0A2I0ADB0</accession>
<dbReference type="SUPFAM" id="SSF55103">
    <property type="entry name" value="FAD-linked oxidases, C-terminal domain"/>
    <property type="match status" value="1"/>
</dbReference>
<dbReference type="Pfam" id="PF01565">
    <property type="entry name" value="FAD_binding_4"/>
    <property type="match status" value="1"/>
</dbReference>
<dbReference type="Gene3D" id="3.30.43.10">
    <property type="entry name" value="Uridine Diphospho-n-acetylenolpyruvylglucosamine Reductase, domain 2"/>
    <property type="match status" value="1"/>
</dbReference>
<keyword evidence="5" id="KW-0274">FAD</keyword>
<dbReference type="Proteomes" id="UP000236161">
    <property type="component" value="Unassembled WGS sequence"/>
</dbReference>
<organism evidence="8 9">
    <name type="scientific">Apostasia shenzhenica</name>
    <dbReference type="NCBI Taxonomy" id="1088818"/>
    <lineage>
        <taxon>Eukaryota</taxon>
        <taxon>Viridiplantae</taxon>
        <taxon>Streptophyta</taxon>
        <taxon>Embryophyta</taxon>
        <taxon>Tracheophyta</taxon>
        <taxon>Spermatophyta</taxon>
        <taxon>Magnoliopsida</taxon>
        <taxon>Liliopsida</taxon>
        <taxon>Asparagales</taxon>
        <taxon>Orchidaceae</taxon>
        <taxon>Apostasioideae</taxon>
        <taxon>Apostasia</taxon>
    </lineage>
</organism>
<dbReference type="STRING" id="1088818.A0A2I0ADB0"/>
<comment type="similarity">
    <text evidence="2">Belongs to the oxygen-dependent FAD-linked oxidoreductase family.</text>
</comment>
<dbReference type="OrthoDB" id="415825at2759"/>
<reference evidence="8 9" key="1">
    <citation type="journal article" date="2017" name="Nature">
        <title>The Apostasia genome and the evolution of orchids.</title>
        <authorList>
            <person name="Zhang G.Q."/>
            <person name="Liu K.W."/>
            <person name="Li Z."/>
            <person name="Lohaus R."/>
            <person name="Hsiao Y.Y."/>
            <person name="Niu S.C."/>
            <person name="Wang J.Y."/>
            <person name="Lin Y.C."/>
            <person name="Xu Q."/>
            <person name="Chen L.J."/>
            <person name="Yoshida K."/>
            <person name="Fujiwara S."/>
            <person name="Wang Z.W."/>
            <person name="Zhang Y.Q."/>
            <person name="Mitsuda N."/>
            <person name="Wang M."/>
            <person name="Liu G.H."/>
            <person name="Pecoraro L."/>
            <person name="Huang H.X."/>
            <person name="Xiao X.J."/>
            <person name="Lin M."/>
            <person name="Wu X.Y."/>
            <person name="Wu W.L."/>
            <person name="Chen Y.Y."/>
            <person name="Chang S.B."/>
            <person name="Sakamoto S."/>
            <person name="Ohme-Takagi M."/>
            <person name="Yagi M."/>
            <person name="Zeng S.J."/>
            <person name="Shen C.Y."/>
            <person name="Yeh C.M."/>
            <person name="Luo Y.B."/>
            <person name="Tsai W.C."/>
            <person name="Van de Peer Y."/>
            <person name="Liu Z.J."/>
        </authorList>
    </citation>
    <scope>NUCLEOTIDE SEQUENCE [LARGE SCALE GENOMIC DNA]</scope>
    <source>
        <strain evidence="9">cv. Shenzhen</strain>
        <tissue evidence="8">Stem</tissue>
    </source>
</reference>
<dbReference type="GO" id="GO:0019139">
    <property type="term" value="F:cytokinin dehydrogenase activity"/>
    <property type="evidence" value="ECO:0007669"/>
    <property type="project" value="UniProtKB-EC"/>
</dbReference>
<dbReference type="InterPro" id="IPR015345">
    <property type="entry name" value="Cytokinin_DH_FAD/cytokin-bd"/>
</dbReference>
<dbReference type="GO" id="GO:0009690">
    <property type="term" value="P:cytokinin metabolic process"/>
    <property type="evidence" value="ECO:0007669"/>
    <property type="project" value="InterPro"/>
</dbReference>
<dbReference type="PANTHER" id="PTHR13878">
    <property type="entry name" value="GULONOLACTONE OXIDASE"/>
    <property type="match status" value="1"/>
</dbReference>
<dbReference type="InterPro" id="IPR006094">
    <property type="entry name" value="Oxid_FAD_bind_N"/>
</dbReference>
<dbReference type="InterPro" id="IPR016170">
    <property type="entry name" value="Cytok_DH_C_sf"/>
</dbReference>
<dbReference type="InterPro" id="IPR036318">
    <property type="entry name" value="FAD-bd_PCMH-like_sf"/>
</dbReference>
<dbReference type="PROSITE" id="PS51387">
    <property type="entry name" value="FAD_PCMH"/>
    <property type="match status" value="1"/>
</dbReference>
<dbReference type="InterPro" id="IPR016169">
    <property type="entry name" value="FAD-bd_PCMH_sub2"/>
</dbReference>
<keyword evidence="9" id="KW-1185">Reference proteome</keyword>
<dbReference type="InterPro" id="IPR016167">
    <property type="entry name" value="FAD-bd_PCMH_sub1"/>
</dbReference>
<evidence type="ECO:0000256" key="3">
    <source>
        <dbReference type="ARBA" id="ARBA00011928"/>
    </source>
</evidence>
<dbReference type="Pfam" id="PF09265">
    <property type="entry name" value="Cytokin-bind"/>
    <property type="match status" value="1"/>
</dbReference>
<evidence type="ECO:0000259" key="7">
    <source>
        <dbReference type="PROSITE" id="PS51387"/>
    </source>
</evidence>